<dbReference type="RefSeq" id="WP_322474783.1">
    <property type="nucleotide sequence ID" value="NZ_JBHRZG010000009.1"/>
</dbReference>
<evidence type="ECO:0000256" key="1">
    <source>
        <dbReference type="SAM" id="MobiDB-lite"/>
    </source>
</evidence>
<accession>A0ABV7Z794</accession>
<evidence type="ECO:0000313" key="3">
    <source>
        <dbReference type="Proteomes" id="UP001595803"/>
    </source>
</evidence>
<dbReference type="EMBL" id="JBHRZG010000009">
    <property type="protein sequence ID" value="MFC3832894.1"/>
    <property type="molecule type" value="Genomic_DNA"/>
</dbReference>
<dbReference type="Proteomes" id="UP001595803">
    <property type="component" value="Unassembled WGS sequence"/>
</dbReference>
<proteinExistence type="predicted"/>
<feature type="region of interest" description="Disordered" evidence="1">
    <location>
        <begin position="48"/>
        <end position="70"/>
    </location>
</feature>
<reference evidence="3" key="1">
    <citation type="journal article" date="2019" name="Int. J. Syst. Evol. Microbiol.">
        <title>The Global Catalogue of Microorganisms (GCM) 10K type strain sequencing project: providing services to taxonomists for standard genome sequencing and annotation.</title>
        <authorList>
            <consortium name="The Broad Institute Genomics Platform"/>
            <consortium name="The Broad Institute Genome Sequencing Center for Infectious Disease"/>
            <person name="Wu L."/>
            <person name="Ma J."/>
        </authorList>
    </citation>
    <scope>NUCLEOTIDE SEQUENCE [LARGE SCALE GENOMIC DNA]</scope>
    <source>
        <strain evidence="3">CCTCC AB 2017081</strain>
    </source>
</reference>
<sequence>MQLSTTTENRAALGLYRKLGFQVVTERQTALWTPWIGRPTTQVVLARSLSPGEENPGGGLGAAPPAATPR</sequence>
<gene>
    <name evidence="2" type="ORF">ACFOSB_08510</name>
</gene>
<dbReference type="InterPro" id="IPR016181">
    <property type="entry name" value="Acyl_CoA_acyltransferase"/>
</dbReference>
<evidence type="ECO:0008006" key="4">
    <source>
        <dbReference type="Google" id="ProtNLM"/>
    </source>
</evidence>
<organism evidence="2 3">
    <name type="scientific">Deinococcus rufus</name>
    <dbReference type="NCBI Taxonomy" id="2136097"/>
    <lineage>
        <taxon>Bacteria</taxon>
        <taxon>Thermotogati</taxon>
        <taxon>Deinococcota</taxon>
        <taxon>Deinococci</taxon>
        <taxon>Deinococcales</taxon>
        <taxon>Deinococcaceae</taxon>
        <taxon>Deinococcus</taxon>
    </lineage>
</organism>
<keyword evidence="3" id="KW-1185">Reference proteome</keyword>
<comment type="caution">
    <text evidence="2">The sequence shown here is derived from an EMBL/GenBank/DDBJ whole genome shotgun (WGS) entry which is preliminary data.</text>
</comment>
<protein>
    <recommendedName>
        <fullName evidence="4">N-acetyltransferase domain-containing protein</fullName>
    </recommendedName>
</protein>
<evidence type="ECO:0000313" key="2">
    <source>
        <dbReference type="EMBL" id="MFC3832894.1"/>
    </source>
</evidence>
<dbReference type="SUPFAM" id="SSF55729">
    <property type="entry name" value="Acyl-CoA N-acyltransferases (Nat)"/>
    <property type="match status" value="1"/>
</dbReference>
<name>A0ABV7Z794_9DEIO</name>
<dbReference type="Gene3D" id="3.40.630.30">
    <property type="match status" value="1"/>
</dbReference>